<comment type="similarity">
    <text evidence="5">Belongs to the copine family.</text>
</comment>
<organism evidence="21 22">
    <name type="scientific">Parthenolecanium corni</name>
    <dbReference type="NCBI Taxonomy" id="536013"/>
    <lineage>
        <taxon>Eukaryota</taxon>
        <taxon>Metazoa</taxon>
        <taxon>Ecdysozoa</taxon>
        <taxon>Arthropoda</taxon>
        <taxon>Hexapoda</taxon>
        <taxon>Insecta</taxon>
        <taxon>Pterygota</taxon>
        <taxon>Neoptera</taxon>
        <taxon>Paraneoptera</taxon>
        <taxon>Hemiptera</taxon>
        <taxon>Sternorrhyncha</taxon>
        <taxon>Coccoidea</taxon>
        <taxon>Coccidae</taxon>
        <taxon>Parthenolecanium</taxon>
    </lineage>
</organism>
<dbReference type="SMART" id="SM00239">
    <property type="entry name" value="C2"/>
    <property type="match status" value="2"/>
</dbReference>
<dbReference type="GO" id="GO:0071277">
    <property type="term" value="P:cellular response to calcium ion"/>
    <property type="evidence" value="ECO:0007669"/>
    <property type="project" value="UniProtKB-ARBA"/>
</dbReference>
<dbReference type="InterPro" id="IPR037768">
    <property type="entry name" value="C2B_Copine"/>
</dbReference>
<gene>
    <name evidence="21" type="ORF">V9T40_006431</name>
</gene>
<dbReference type="InterPro" id="IPR000008">
    <property type="entry name" value="C2_dom"/>
</dbReference>
<dbReference type="CDD" id="cd04048">
    <property type="entry name" value="C2A_Copine"/>
    <property type="match status" value="1"/>
</dbReference>
<comment type="subunit">
    <text evidence="16">Monomer. Interacts with ERBB2 (preferentially with the tyrosine phosphorylated form); this interaction occurs at the cell membrane and is increased in a growth factor heregulin-dependent manner. Interacts with SHC1; this interaction may mediate the binding of CPNE3 with ERBB2. Interacts with RACK1.</text>
</comment>
<dbReference type="Gene3D" id="3.40.50.410">
    <property type="entry name" value="von Willebrand factor, type A domain"/>
    <property type="match status" value="1"/>
</dbReference>
<evidence type="ECO:0000256" key="9">
    <source>
        <dbReference type="ARBA" id="ARBA00022723"/>
    </source>
</evidence>
<evidence type="ECO:0000256" key="1">
    <source>
        <dbReference type="ARBA" id="ARBA00004123"/>
    </source>
</evidence>
<dbReference type="Gene3D" id="2.60.40.150">
    <property type="entry name" value="C2 domain"/>
    <property type="match status" value="2"/>
</dbReference>
<evidence type="ECO:0000256" key="2">
    <source>
        <dbReference type="ARBA" id="ARBA00004236"/>
    </source>
</evidence>
<evidence type="ECO:0000256" key="15">
    <source>
        <dbReference type="ARBA" id="ARBA00058857"/>
    </source>
</evidence>
<feature type="domain" description="C2" evidence="19">
    <location>
        <begin position="1"/>
        <end position="122"/>
    </location>
</feature>
<keyword evidence="9" id="KW-0479">Metal-binding</keyword>
<keyword evidence="6" id="KW-1003">Cell membrane</keyword>
<dbReference type="EMBL" id="JBBCAQ010000014">
    <property type="protein sequence ID" value="KAK7598196.1"/>
    <property type="molecule type" value="Genomic_DNA"/>
</dbReference>
<dbReference type="GO" id="GO:0032991">
    <property type="term" value="C:protein-containing complex"/>
    <property type="evidence" value="ECO:0007669"/>
    <property type="project" value="UniProtKB-ARBA"/>
</dbReference>
<evidence type="ECO:0000256" key="7">
    <source>
        <dbReference type="ARBA" id="ARBA00022490"/>
    </source>
</evidence>
<comment type="function">
    <text evidence="15">Calcium-dependent phospholipid-binding protein that plays a role in ERBB2-mediated tumor cell migration in response to growth factor heregulin stimulation.</text>
</comment>
<dbReference type="InterPro" id="IPR045052">
    <property type="entry name" value="Copine"/>
</dbReference>
<dbReference type="PROSITE" id="PS50234">
    <property type="entry name" value="VWFA"/>
    <property type="match status" value="1"/>
</dbReference>
<dbReference type="GO" id="GO:0005737">
    <property type="term" value="C:cytoplasm"/>
    <property type="evidence" value="ECO:0007669"/>
    <property type="project" value="UniProtKB-SubCell"/>
</dbReference>
<dbReference type="InterPro" id="IPR010734">
    <property type="entry name" value="Copine_C"/>
</dbReference>
<dbReference type="PROSITE" id="PS50004">
    <property type="entry name" value="C2"/>
    <property type="match status" value="2"/>
</dbReference>
<evidence type="ECO:0000259" key="20">
    <source>
        <dbReference type="PROSITE" id="PS50234"/>
    </source>
</evidence>
<evidence type="ECO:0000256" key="18">
    <source>
        <dbReference type="ARBA" id="ARBA00076171"/>
    </source>
</evidence>
<evidence type="ECO:0000313" key="21">
    <source>
        <dbReference type="EMBL" id="KAK7598196.1"/>
    </source>
</evidence>
<dbReference type="Proteomes" id="UP001367676">
    <property type="component" value="Unassembled WGS sequence"/>
</dbReference>
<feature type="domain" description="VWFA" evidence="20">
    <location>
        <begin position="292"/>
        <end position="509"/>
    </location>
</feature>
<evidence type="ECO:0000256" key="8">
    <source>
        <dbReference type="ARBA" id="ARBA00022553"/>
    </source>
</evidence>
<evidence type="ECO:0000256" key="6">
    <source>
        <dbReference type="ARBA" id="ARBA00022475"/>
    </source>
</evidence>
<dbReference type="PANTHER" id="PTHR10857">
    <property type="entry name" value="COPINE"/>
    <property type="match status" value="1"/>
</dbReference>
<dbReference type="GO" id="GO:0046872">
    <property type="term" value="F:metal ion binding"/>
    <property type="evidence" value="ECO:0007669"/>
    <property type="project" value="UniProtKB-KW"/>
</dbReference>
<evidence type="ECO:0000256" key="4">
    <source>
        <dbReference type="ARBA" id="ARBA00004496"/>
    </source>
</evidence>
<evidence type="ECO:0000256" key="5">
    <source>
        <dbReference type="ARBA" id="ARBA00009048"/>
    </source>
</evidence>
<keyword evidence="22" id="KW-1185">Reference proteome</keyword>
<dbReference type="InterPro" id="IPR035892">
    <property type="entry name" value="C2_domain_sf"/>
</dbReference>
<dbReference type="GO" id="GO:0005544">
    <property type="term" value="F:calcium-dependent phospholipid binding"/>
    <property type="evidence" value="ECO:0007669"/>
    <property type="project" value="InterPro"/>
</dbReference>
<dbReference type="InterPro" id="IPR002035">
    <property type="entry name" value="VWF_A"/>
</dbReference>
<dbReference type="GO" id="GO:0005886">
    <property type="term" value="C:plasma membrane"/>
    <property type="evidence" value="ECO:0007669"/>
    <property type="project" value="UniProtKB-SubCell"/>
</dbReference>
<dbReference type="SMART" id="SM00327">
    <property type="entry name" value="VWA"/>
    <property type="match status" value="1"/>
</dbReference>
<sequence>MAFIPGSAASATSEVELSISARDLRGSDTFSKSDPMCVTFIQPFGTTEWQEFHRTETIQDNHNPDFVSKIVLPYKFEEQQPIKFEIYDVDSTSQRLSDHDFLGFAVCNLGQIVSKGKVKIRLRLGNKEISSSIIIEAEELVANNDEVVLQLTGTNLDKKDWFGKSDPFIEIYKFTDSGDCTLVHKTEVIKNTLNPRWKRFFVPIKILCNGDYDRSLKFACLDWNSSGSHSRIGEFQTTLRQLSENNPKFDLIHPDKKKKSNYKNSGVIQVEHYEIYKVFTFMDFIKGGLQIHCTVAIDFTGSNGDPSHPQSLHFINPTAMNSYEQAINSVVSIIQDYDSDKQFPVLGFGARIPPNGQVSHEFFVNMNPANPYCNGVVGVLEAYRNCIRQVQLFGPTNFSPVIEHVIKFAKSYDDGKNYFILLILTDGVITDMPQTIKSIVAASGLPISIIIVGIGNAEFDAMEVLDADRVPLESHGVRAQRDIVQFVPFNKFLSQGDPRTARVRLAKEVLAEVPRQVVSYMRSRGFAPQPAQQNISELPPNPDQL</sequence>
<dbReference type="GO" id="GO:0005634">
    <property type="term" value="C:nucleus"/>
    <property type="evidence" value="ECO:0007669"/>
    <property type="project" value="UniProtKB-SubCell"/>
</dbReference>
<dbReference type="Pfam" id="PF00168">
    <property type="entry name" value="C2"/>
    <property type="match status" value="2"/>
</dbReference>
<dbReference type="FunFam" id="2.60.40.150:FF:000042">
    <property type="entry name" value="Copine 3"/>
    <property type="match status" value="1"/>
</dbReference>
<dbReference type="AlphaFoldDB" id="A0AAN9TPP8"/>
<name>A0AAN9TPP8_9HEMI</name>
<dbReference type="PANTHER" id="PTHR10857:SF106">
    <property type="entry name" value="C2 DOMAIN-CONTAINING PROTEIN"/>
    <property type="match status" value="1"/>
</dbReference>
<evidence type="ECO:0000259" key="19">
    <source>
        <dbReference type="PROSITE" id="PS50004"/>
    </source>
</evidence>
<comment type="caution">
    <text evidence="21">The sequence shown here is derived from an EMBL/GenBank/DDBJ whole genome shotgun (WGS) entry which is preliminary data.</text>
</comment>
<evidence type="ECO:0000256" key="17">
    <source>
        <dbReference type="ARBA" id="ARBA00074834"/>
    </source>
</evidence>
<keyword evidence="11" id="KW-0106">Calcium</keyword>
<keyword evidence="8" id="KW-0597">Phosphoprotein</keyword>
<dbReference type="SUPFAM" id="SSF49562">
    <property type="entry name" value="C2 domain (Calcium/lipid-binding domain, CaLB)"/>
    <property type="match status" value="2"/>
</dbReference>
<evidence type="ECO:0000313" key="22">
    <source>
        <dbReference type="Proteomes" id="UP001367676"/>
    </source>
</evidence>
<evidence type="ECO:0000256" key="10">
    <source>
        <dbReference type="ARBA" id="ARBA00022737"/>
    </source>
</evidence>
<feature type="domain" description="C2" evidence="19">
    <location>
        <begin position="123"/>
        <end position="253"/>
    </location>
</feature>
<evidence type="ECO:0000256" key="16">
    <source>
        <dbReference type="ARBA" id="ARBA00065466"/>
    </source>
</evidence>
<evidence type="ECO:0000256" key="12">
    <source>
        <dbReference type="ARBA" id="ARBA00022949"/>
    </source>
</evidence>
<comment type="subcellular location">
    <subcellularLocation>
        <location evidence="3">Cell junction</location>
        <location evidence="3">Focal adhesion</location>
    </subcellularLocation>
    <subcellularLocation>
        <location evidence="2">Cell membrane</location>
    </subcellularLocation>
    <subcellularLocation>
        <location evidence="4">Cytoplasm</location>
    </subcellularLocation>
    <subcellularLocation>
        <location evidence="1">Nucleus</location>
    </subcellularLocation>
</comment>
<keyword evidence="10" id="KW-0677">Repeat</keyword>
<keyword evidence="7" id="KW-0963">Cytoplasm</keyword>
<dbReference type="FunFam" id="2.60.40.150:FF:000099">
    <property type="entry name" value="Copine 3"/>
    <property type="match status" value="1"/>
</dbReference>
<keyword evidence="13" id="KW-0472">Membrane</keyword>
<reference evidence="21 22" key="1">
    <citation type="submission" date="2024-03" db="EMBL/GenBank/DDBJ databases">
        <title>Adaptation during the transition from Ophiocordyceps entomopathogen to insect associate is accompanied by gene loss and intensified selection.</title>
        <authorList>
            <person name="Ward C.M."/>
            <person name="Onetto C.A."/>
            <person name="Borneman A.R."/>
        </authorList>
    </citation>
    <scope>NUCLEOTIDE SEQUENCE [LARGE SCALE GENOMIC DNA]</scope>
    <source>
        <strain evidence="21">AWRI1</strain>
        <tissue evidence="21">Single Adult Female</tissue>
    </source>
</reference>
<evidence type="ECO:0000256" key="3">
    <source>
        <dbReference type="ARBA" id="ARBA00004246"/>
    </source>
</evidence>
<evidence type="ECO:0000256" key="14">
    <source>
        <dbReference type="ARBA" id="ARBA00023242"/>
    </source>
</evidence>
<evidence type="ECO:0000256" key="13">
    <source>
        <dbReference type="ARBA" id="ARBA00023136"/>
    </source>
</evidence>
<keyword evidence="12" id="KW-0965">Cell junction</keyword>
<proteinExistence type="inferred from homology"/>
<keyword evidence="14" id="KW-0539">Nucleus</keyword>
<dbReference type="GO" id="GO:0005925">
    <property type="term" value="C:focal adhesion"/>
    <property type="evidence" value="ECO:0007669"/>
    <property type="project" value="UniProtKB-SubCell"/>
</dbReference>
<evidence type="ECO:0000256" key="11">
    <source>
        <dbReference type="ARBA" id="ARBA00022837"/>
    </source>
</evidence>
<accession>A0AAN9TPP8</accession>
<dbReference type="CDD" id="cd04047">
    <property type="entry name" value="C2B_Copine"/>
    <property type="match status" value="1"/>
</dbReference>
<dbReference type="Pfam" id="PF07002">
    <property type="entry name" value="Copine"/>
    <property type="match status" value="1"/>
</dbReference>
<protein>
    <recommendedName>
        <fullName evidence="17">Copine-3</fullName>
    </recommendedName>
    <alternativeName>
        <fullName evidence="18">Copine III</fullName>
    </alternativeName>
</protein>
<dbReference type="SUPFAM" id="SSF53300">
    <property type="entry name" value="vWA-like"/>
    <property type="match status" value="1"/>
</dbReference>
<dbReference type="InterPro" id="IPR036465">
    <property type="entry name" value="vWFA_dom_sf"/>
</dbReference>